<feature type="signal peptide" evidence="5">
    <location>
        <begin position="1"/>
        <end position="19"/>
    </location>
</feature>
<dbReference type="Pfam" id="PF00754">
    <property type="entry name" value="F5_F8_type_C"/>
    <property type="match status" value="2"/>
</dbReference>
<dbReference type="SUPFAM" id="SSF74650">
    <property type="entry name" value="Galactose mutarotase-like"/>
    <property type="match status" value="1"/>
</dbReference>
<dbReference type="InterPro" id="IPR008964">
    <property type="entry name" value="Invasin/intimin_cell_adhesion"/>
</dbReference>
<dbReference type="Gene3D" id="3.20.20.80">
    <property type="entry name" value="Glycosidases"/>
    <property type="match status" value="1"/>
</dbReference>
<dbReference type="SUPFAM" id="SSF63446">
    <property type="entry name" value="Type I dockerin domain"/>
    <property type="match status" value="1"/>
</dbReference>
<dbReference type="InterPro" id="IPR003961">
    <property type="entry name" value="FN3_dom"/>
</dbReference>
<dbReference type="SUPFAM" id="SSF49384">
    <property type="entry name" value="Carbohydrate-binding domain"/>
    <property type="match status" value="1"/>
</dbReference>
<dbReference type="InterPro" id="IPR033403">
    <property type="entry name" value="DUF5110"/>
</dbReference>
<dbReference type="InterPro" id="IPR008979">
    <property type="entry name" value="Galactose-bd-like_sf"/>
</dbReference>
<feature type="coiled-coil region" evidence="3">
    <location>
        <begin position="1652"/>
        <end position="1697"/>
    </location>
</feature>
<keyword evidence="3" id="KW-0175">Coiled coil</keyword>
<dbReference type="InterPro" id="IPR002105">
    <property type="entry name" value="Dockerin_1_rpt"/>
</dbReference>
<dbReference type="Pfam" id="PF02368">
    <property type="entry name" value="Big_2"/>
    <property type="match status" value="1"/>
</dbReference>
<comment type="similarity">
    <text evidence="1">Belongs to the glycosyl hydrolase 31 family.</text>
</comment>
<dbReference type="Proteomes" id="UP000503330">
    <property type="component" value="Chromosome"/>
</dbReference>
<dbReference type="InterPro" id="IPR013780">
    <property type="entry name" value="Glyco_hydro_b"/>
</dbReference>
<dbReference type="Gene3D" id="2.60.40.10">
    <property type="entry name" value="Immunoglobulins"/>
    <property type="match status" value="1"/>
</dbReference>
<evidence type="ECO:0000256" key="2">
    <source>
        <dbReference type="ARBA" id="ARBA00023295"/>
    </source>
</evidence>
<dbReference type="InterPro" id="IPR000322">
    <property type="entry name" value="Glyco_hydro_31_TIM"/>
</dbReference>
<dbReference type="Pfam" id="PF17137">
    <property type="entry name" value="DUF5110"/>
    <property type="match status" value="1"/>
</dbReference>
<dbReference type="Pfam" id="PF00041">
    <property type="entry name" value="fn3"/>
    <property type="match status" value="1"/>
</dbReference>
<reference evidence="8 9" key="1">
    <citation type="submission" date="2020-02" db="EMBL/GenBank/DDBJ databases">
        <authorList>
            <person name="Kociolek L.K."/>
            <person name="Ozer E.A."/>
        </authorList>
    </citation>
    <scope>NUCLEOTIDE SEQUENCE [LARGE SCALE GENOMIC DNA]</scope>
    <source>
        <strain evidence="8 9">ATCC 14501</strain>
    </source>
</reference>
<dbReference type="PANTHER" id="PTHR43863">
    <property type="entry name" value="HYDROLASE, PUTATIVE (AFU_ORTHOLOGUE AFUA_1G03140)-RELATED"/>
    <property type="match status" value="1"/>
</dbReference>
<accession>A0AAP9SDQ9</accession>
<dbReference type="InterPro" id="IPR018247">
    <property type="entry name" value="EF_Hand_1_Ca_BS"/>
</dbReference>
<dbReference type="InterPro" id="IPR017853">
    <property type="entry name" value="GH"/>
</dbReference>
<evidence type="ECO:0000256" key="1">
    <source>
        <dbReference type="ARBA" id="ARBA00007806"/>
    </source>
</evidence>
<dbReference type="SUPFAM" id="SSF49785">
    <property type="entry name" value="Galactose-binding domain-like"/>
    <property type="match status" value="2"/>
</dbReference>
<dbReference type="Gene3D" id="2.60.40.1180">
    <property type="entry name" value="Golgi alpha-mannosidase II"/>
    <property type="match status" value="2"/>
</dbReference>
<dbReference type="GO" id="GO:0004553">
    <property type="term" value="F:hydrolase activity, hydrolyzing O-glycosyl compounds"/>
    <property type="evidence" value="ECO:0007669"/>
    <property type="project" value="InterPro"/>
</dbReference>
<dbReference type="PROSITE" id="PS50022">
    <property type="entry name" value="FA58C_3"/>
    <property type="match status" value="1"/>
</dbReference>
<dbReference type="InterPro" id="IPR000421">
    <property type="entry name" value="FA58C"/>
</dbReference>
<evidence type="ECO:0000256" key="4">
    <source>
        <dbReference type="SAM" id="MobiDB-lite"/>
    </source>
</evidence>
<name>A0AAP9SDQ9_CLOIN</name>
<dbReference type="InterPro" id="IPR011013">
    <property type="entry name" value="Gal_mutarotase_sf_dom"/>
</dbReference>
<evidence type="ECO:0000313" key="8">
    <source>
        <dbReference type="EMBL" id="QJA02122.1"/>
    </source>
</evidence>
<organism evidence="8 9">
    <name type="scientific">Clostridium innocuum</name>
    <dbReference type="NCBI Taxonomy" id="1522"/>
    <lineage>
        <taxon>Bacteria</taxon>
        <taxon>Bacillati</taxon>
        <taxon>Bacillota</taxon>
        <taxon>Clostridia</taxon>
        <taxon>Eubacteriales</taxon>
        <taxon>Clostridiaceae</taxon>
        <taxon>Clostridium</taxon>
    </lineage>
</organism>
<dbReference type="InterPro" id="IPR051816">
    <property type="entry name" value="Glycosyl_Hydrolase_31"/>
</dbReference>
<dbReference type="SUPFAM" id="SSF51011">
    <property type="entry name" value="Glycosyl hydrolase domain"/>
    <property type="match status" value="1"/>
</dbReference>
<dbReference type="InterPro" id="IPR003343">
    <property type="entry name" value="Big_2"/>
</dbReference>
<dbReference type="PROSITE" id="PS00018">
    <property type="entry name" value="EF_HAND_1"/>
    <property type="match status" value="1"/>
</dbReference>
<feature type="domain" description="Fibronectin type-III" evidence="7">
    <location>
        <begin position="927"/>
        <end position="1010"/>
    </location>
</feature>
<dbReference type="CDD" id="cd14752">
    <property type="entry name" value="GH31_N"/>
    <property type="match status" value="1"/>
</dbReference>
<evidence type="ECO:0000259" key="6">
    <source>
        <dbReference type="PROSITE" id="PS50022"/>
    </source>
</evidence>
<feature type="compositionally biased region" description="Basic and acidic residues" evidence="4">
    <location>
        <begin position="117"/>
        <end position="130"/>
    </location>
</feature>
<keyword evidence="2" id="KW-0378">Hydrolase</keyword>
<dbReference type="InterPro" id="IPR008965">
    <property type="entry name" value="CBM2/CBM3_carb-bd_dom_sf"/>
</dbReference>
<dbReference type="Gene3D" id="1.20.1270.90">
    <property type="entry name" value="AF1782-like"/>
    <property type="match status" value="1"/>
</dbReference>
<feature type="chain" id="PRO_5042891394" evidence="5">
    <location>
        <begin position="20"/>
        <end position="2306"/>
    </location>
</feature>
<sequence length="2306" mass="254083">MKRKTVNKAIVLSTAAAMAAGSTTIGVLADSVTATSVKKDTIKDQTAVNILKPKSGYTYLSSVASAAKQDNIVTVAYENGEKAQITFLENNLFRFDMEPDGKSDSFKDYATPNNSEETGRIIQQKDDSSEYNKPSPTVEETDGYITISTDSVRLEIDKATSMMKLLNAKTKEVIWEESAPIQYKSGSTIQTLKKQGNENFYGGGTQNGRFVHTGQAINIVNENGWTDGKVSSPNPFYWSTNGYGVVRNTFKPGKYDFGNTTEGKVTTTHNENRFDAYFFVGDKPTDILNSYFKLTGDPALMPMKSFYLGHLNCYNRDEWKAASGNSGSLLEDGKRYQEKNNAGVAEPGWTLETLNGKSDKNDSAYKFSARAVIDGHVSNDMPFGWFIPNDGYGCGYGQSDTSLDDNIANLKNFTQYAAQYGIGTGLWTQSDLTPNPKEPIHLQRDFEKEVKEGGIRTLKTDVAWVGQGYSFGLNGISHAYDIVAETKDRPTIVTLDGWAGTQRYGGIWTGDQTGGNWEYIRFHIPTYIGQSLSGNPNVSSDVDGIFGGSSLIQTRDIQWKSFTTMMLDMDGWGSFPKKPYIFGEDTTSINRMYLKLRAELMPYIYSTAYTSANLGEGSEKGKPQVRAMFLEYPDDPNTYGTNVQYQFMMGQNLLVAPIYQDTAMKDNGDDIRNGIYLPDEDQVWIDYFTGKQYRGNQTLNNFDAPIWKLPLFVKNGAILPMFTENNNAEPISDTNTKGLDKSKRIVEFYPDATKKSTNYTLYEDDGKSIDNTNKDQPTYGDVVTTHFTSKVDNGTATLTAEKSTGSYGGYNANRETTFVVNVSKEPSDITAKVGDQTLNKADFTVVTSQEEFDKAKGNTYFYNAKPNLNKYATADSDFASKEITTTPKLYVKFAKMNVNNKAVQLQVKDFVNDGKLNKYELNKNLGVPQNLTVDEDNVTPTSIPLTWSAVSGATGYEVETDGVIQGGITSTSYTHEDLEYHSKHTYRIRAINEDGFSAWSAPLEAQSALDPYRNVPKDIELKWPYGDQWGAVKNALDFDYGNMFHSTDNAINKDFIMDMKKVYDMDRFEYTPRQDNKGNGAVQQMDIYASIDGTDYSLVHEGVQDEWTYSNDMSVRDTKTVDLKGVRARYLKLVPRKSKGGFFSAAEMQPYKIDGTEGILPGDTNKDGVVDDNDLTQIDNYVGLEKGDAAWGQVKDMDWNNNGYIDALDVAYTTTQLNGGIAKPAGIPEGNIQFVADKADVKKGEKLSIKAYGINMKNVYALGFQLPFNSSDLNYITTKPSLATINMKQFAFSRKKVEKEADSVNDFNLNVVFSDIGNQTMISGTQDLCTFEFIAMKDMNITDAFYSEAKVTYVSSGLKEINPLKTPQDPSLPNTERILTENEVPSVTFSNDVNNNVPATNLWQQDDWKKILFDGNLSNNAEFKYYYGSASDLTPDVKLPTDMKFTFDKARGITSFKVYNRESGNGRMTSIKAVAHTEAGQKVDLGTISEAKNIYEFNIPKDAGKITSITITPLTSNGQAIANNDPNTVPEGGKENRMLTLHEIQFIEDSTQNVKDIVLDKNNPTQINVNRIVDFKASVTPGNASNPFYEVTSSDPSVISIIKTITPDGYAFALKGNKAGKADITVSSQGVNDAGKKVMKRVSITVVDGVYLDDLQKMLQDAKDTIAEEQLYTKESLTKLQDAIANAEKAMADKRSQSAVDNAVIDLHNAMVKLEYKGSDELQPDSQALIPHTTIKPTATSSAGESPVTNLIDGQQNTFWHSDYSGANRLPQAVTLDLGGNYAIEQLDYLPRQDGSKNGDITEYRIEISEDGQNYKPVVQGSFAHNDTELLQKDSFNKVKFQRTMGRYVKFIALSALGDIPNAYASAAEIQVYGIEVSDLKPATGIQLDVTELKDMETGMSQQIHAALTPADSTDLLTWTSSNEKVAIVDGSGLVTAVGSGTATVTVQANENVKAEISVSVRAEDKDLLTSLIQEAKTQAEGYDNADIEKYLQDAITEAETHLNGDKDEIKAAYQALAAAMSEADLINQDVTAIKAFAAVDLSKYEAGAAAETYKSLVQDSLALAKDPVQNKDALAAAKKQLDEVYGNLVALHLDRLQEAVVYAEKLNMDNYVDNAERKVFIDALHEAKTLQPKTNQQIMETIDRLSNAMKALTRRASKEQIATIKKQFDVLSKLDKSQYSKADQKKIADVLAAAKTAMENKNLSEADAEKVIEQLNSLLTLKPIAPQKPDDGTEKPDGQTKPDQPAVPGGTPQKPVGQDKEPVIANPSTPVDTSDSTNNAGWLAIIGLGGAAAWFTNKKRTKLKK</sequence>
<dbReference type="GO" id="GO:0000272">
    <property type="term" value="P:polysaccharide catabolic process"/>
    <property type="evidence" value="ECO:0007669"/>
    <property type="project" value="InterPro"/>
</dbReference>
<dbReference type="InterPro" id="IPR036116">
    <property type="entry name" value="FN3_sf"/>
</dbReference>
<feature type="compositionally biased region" description="Basic and acidic residues" evidence="4">
    <location>
        <begin position="2229"/>
        <end position="2241"/>
    </location>
</feature>
<dbReference type="GeneID" id="61925201"/>
<protein>
    <submittedName>
        <fullName evidence="8">DUF4968 domain-containing protein</fullName>
    </submittedName>
</protein>
<dbReference type="InterPro" id="IPR036439">
    <property type="entry name" value="Dockerin_dom_sf"/>
</dbReference>
<dbReference type="SMART" id="SM00635">
    <property type="entry name" value="BID_2"/>
    <property type="match status" value="2"/>
</dbReference>
<dbReference type="Pfam" id="PF21365">
    <property type="entry name" value="Glyco_hydro_31_3rd"/>
    <property type="match status" value="1"/>
</dbReference>
<keyword evidence="5" id="KW-0732">Signal</keyword>
<feature type="coiled-coil region" evidence="3">
    <location>
        <begin position="2136"/>
        <end position="2163"/>
    </location>
</feature>
<feature type="region of interest" description="Disordered" evidence="4">
    <location>
        <begin position="2222"/>
        <end position="2279"/>
    </location>
</feature>
<dbReference type="SUPFAM" id="SSF49265">
    <property type="entry name" value="Fibronectin type III"/>
    <property type="match status" value="1"/>
</dbReference>
<dbReference type="CDD" id="cd00063">
    <property type="entry name" value="FN3"/>
    <property type="match status" value="1"/>
</dbReference>
<dbReference type="Pfam" id="PF00404">
    <property type="entry name" value="Dockerin_1"/>
    <property type="match status" value="1"/>
</dbReference>
<dbReference type="SUPFAM" id="SSF51445">
    <property type="entry name" value="(Trans)glycosidases"/>
    <property type="match status" value="1"/>
</dbReference>
<gene>
    <name evidence="8" type="ORF">G4D54_06650</name>
</gene>
<dbReference type="InterPro" id="IPR025887">
    <property type="entry name" value="Glyco_hydro_31_N_dom"/>
</dbReference>
<dbReference type="Pfam" id="PF01055">
    <property type="entry name" value="Glyco_hydro_31_2nd"/>
    <property type="match status" value="1"/>
</dbReference>
<dbReference type="PROSITE" id="PS50853">
    <property type="entry name" value="FN3"/>
    <property type="match status" value="1"/>
</dbReference>
<dbReference type="InterPro" id="IPR013783">
    <property type="entry name" value="Ig-like_fold"/>
</dbReference>
<evidence type="ECO:0000256" key="5">
    <source>
        <dbReference type="SAM" id="SignalP"/>
    </source>
</evidence>
<dbReference type="Gene3D" id="2.60.120.260">
    <property type="entry name" value="Galactose-binding domain-like"/>
    <property type="match status" value="3"/>
</dbReference>
<dbReference type="Gene3D" id="2.60.40.1760">
    <property type="entry name" value="glycosyl hydrolase (family 31)"/>
    <property type="match status" value="1"/>
</dbReference>
<keyword evidence="2" id="KW-0326">Glycosidase</keyword>
<dbReference type="Pfam" id="PF13802">
    <property type="entry name" value="Gal_mutarotas_2"/>
    <property type="match status" value="1"/>
</dbReference>
<dbReference type="SUPFAM" id="SSF49373">
    <property type="entry name" value="Invasin/intimin cell-adhesion fragments"/>
    <property type="match status" value="1"/>
</dbReference>
<dbReference type="RefSeq" id="WP_008727432.1">
    <property type="nucleotide sequence ID" value="NZ_BAAACC010000019.1"/>
</dbReference>
<dbReference type="PANTHER" id="PTHR43863:SF2">
    <property type="entry name" value="MALTASE-GLUCOAMYLASE"/>
    <property type="match status" value="1"/>
</dbReference>
<dbReference type="EMBL" id="CP048838">
    <property type="protein sequence ID" value="QJA02122.1"/>
    <property type="molecule type" value="Genomic_DNA"/>
</dbReference>
<feature type="compositionally biased region" description="Polar residues" evidence="4">
    <location>
        <begin position="2267"/>
        <end position="2279"/>
    </location>
</feature>
<dbReference type="GO" id="GO:0030246">
    <property type="term" value="F:carbohydrate binding"/>
    <property type="evidence" value="ECO:0007669"/>
    <property type="project" value="InterPro"/>
</dbReference>
<dbReference type="InterPro" id="IPR048395">
    <property type="entry name" value="Glyco_hydro_31_C"/>
</dbReference>
<dbReference type="SMART" id="SM00060">
    <property type="entry name" value="FN3"/>
    <property type="match status" value="1"/>
</dbReference>
<evidence type="ECO:0000259" key="7">
    <source>
        <dbReference type="PROSITE" id="PS50853"/>
    </source>
</evidence>
<evidence type="ECO:0000313" key="9">
    <source>
        <dbReference type="Proteomes" id="UP000503330"/>
    </source>
</evidence>
<dbReference type="Gene3D" id="1.10.1330.10">
    <property type="entry name" value="Dockerin domain"/>
    <property type="match status" value="1"/>
</dbReference>
<feature type="domain" description="F5/8 type C" evidence="6">
    <location>
        <begin position="1717"/>
        <end position="1875"/>
    </location>
</feature>
<dbReference type="Gene3D" id="2.60.40.1080">
    <property type="match status" value="2"/>
</dbReference>
<proteinExistence type="inferred from homology"/>
<evidence type="ECO:0000256" key="3">
    <source>
        <dbReference type="SAM" id="Coils"/>
    </source>
</evidence>
<feature type="region of interest" description="Disordered" evidence="4">
    <location>
        <begin position="103"/>
        <end position="140"/>
    </location>
</feature>